<dbReference type="GO" id="GO:0003676">
    <property type="term" value="F:nucleic acid binding"/>
    <property type="evidence" value="ECO:0007669"/>
    <property type="project" value="InterPro"/>
</dbReference>
<reference evidence="2" key="1">
    <citation type="submission" date="2021-01" db="EMBL/GenBank/DDBJ databases">
        <title>Caligus Genome Assembly.</title>
        <authorList>
            <person name="Gallardo-Escarate C."/>
        </authorList>
    </citation>
    <scope>NUCLEOTIDE SEQUENCE [LARGE SCALE GENOMIC DNA]</scope>
</reference>
<dbReference type="OrthoDB" id="9996331at2759"/>
<name>A0A7T8KF41_CALRO</name>
<dbReference type="Proteomes" id="UP000595437">
    <property type="component" value="Chromosome 5"/>
</dbReference>
<evidence type="ECO:0000313" key="1">
    <source>
        <dbReference type="EMBL" id="QQP54736.1"/>
    </source>
</evidence>
<dbReference type="Gene3D" id="3.30.420.10">
    <property type="entry name" value="Ribonuclease H-like superfamily/Ribonuclease H"/>
    <property type="match status" value="1"/>
</dbReference>
<sequence length="64" mass="7657">MKDVVKPWLDFTYPDGNYVWQQDSAPAHKAKKTQEWCKGKLREFWPWQMWPPSSQDLALLDYGI</sequence>
<keyword evidence="2" id="KW-1185">Reference proteome</keyword>
<dbReference type="EMBL" id="CP045894">
    <property type="protein sequence ID" value="QQP54736.1"/>
    <property type="molecule type" value="Genomic_DNA"/>
</dbReference>
<gene>
    <name evidence="1" type="ORF">FKW44_007661</name>
</gene>
<evidence type="ECO:0000313" key="2">
    <source>
        <dbReference type="Proteomes" id="UP000595437"/>
    </source>
</evidence>
<dbReference type="AlphaFoldDB" id="A0A7T8KF41"/>
<dbReference type="InterPro" id="IPR036397">
    <property type="entry name" value="RNaseH_sf"/>
</dbReference>
<organism evidence="1 2">
    <name type="scientific">Caligus rogercresseyi</name>
    <name type="common">Sea louse</name>
    <dbReference type="NCBI Taxonomy" id="217165"/>
    <lineage>
        <taxon>Eukaryota</taxon>
        <taxon>Metazoa</taxon>
        <taxon>Ecdysozoa</taxon>
        <taxon>Arthropoda</taxon>
        <taxon>Crustacea</taxon>
        <taxon>Multicrustacea</taxon>
        <taxon>Hexanauplia</taxon>
        <taxon>Copepoda</taxon>
        <taxon>Siphonostomatoida</taxon>
        <taxon>Caligidae</taxon>
        <taxon>Caligus</taxon>
    </lineage>
</organism>
<accession>A0A7T8KF41</accession>
<protein>
    <recommendedName>
        <fullName evidence="3">Tc1-like transposase DDE domain-containing protein</fullName>
    </recommendedName>
</protein>
<evidence type="ECO:0008006" key="3">
    <source>
        <dbReference type="Google" id="ProtNLM"/>
    </source>
</evidence>
<proteinExistence type="predicted"/>